<proteinExistence type="predicted"/>
<evidence type="ECO:0000256" key="1">
    <source>
        <dbReference type="ARBA" id="ARBA00022741"/>
    </source>
</evidence>
<gene>
    <name evidence="4" type="ORF">AbraCBS73388_011951</name>
</gene>
<reference evidence="4" key="1">
    <citation type="submission" date="2022-07" db="EMBL/GenBank/DDBJ databases">
        <title>Taxonomy of Aspergillus series Nigri: significant species reduction supported by multi-species coalescent approaches.</title>
        <authorList>
            <person name="Bian C."/>
            <person name="Kusuya Y."/>
            <person name="Sklenar F."/>
            <person name="D'hooge E."/>
            <person name="Yaguchi T."/>
            <person name="Takahashi H."/>
            <person name="Hubka V."/>
        </authorList>
    </citation>
    <scope>NUCLEOTIDE SEQUENCE</scope>
    <source>
        <strain evidence="4">CBS 733.88</strain>
    </source>
</reference>
<keyword evidence="1" id="KW-0547">Nucleotide-binding</keyword>
<dbReference type="PANTHER" id="PTHR14187:SF81">
    <property type="entry name" value="HSP70 FAMILY PROTEIN (AFU_ORTHOLOGUE AFUA_4G14040)"/>
    <property type="match status" value="1"/>
</dbReference>
<evidence type="ECO:0008006" key="6">
    <source>
        <dbReference type="Google" id="ProtNLM"/>
    </source>
</evidence>
<evidence type="ECO:0000313" key="4">
    <source>
        <dbReference type="EMBL" id="GKZ24932.1"/>
    </source>
</evidence>
<dbReference type="Gene3D" id="3.90.640.10">
    <property type="entry name" value="Actin, Chain A, domain 4"/>
    <property type="match status" value="1"/>
</dbReference>
<dbReference type="InterPro" id="IPR013126">
    <property type="entry name" value="Hsp_70_fam"/>
</dbReference>
<dbReference type="CDD" id="cd10170">
    <property type="entry name" value="ASKHA_NBD_HSP70"/>
    <property type="match status" value="1"/>
</dbReference>
<organism evidence="4 5">
    <name type="scientific">Aspergillus brasiliensis</name>
    <dbReference type="NCBI Taxonomy" id="319629"/>
    <lineage>
        <taxon>Eukaryota</taxon>
        <taxon>Fungi</taxon>
        <taxon>Dikarya</taxon>
        <taxon>Ascomycota</taxon>
        <taxon>Pezizomycotina</taxon>
        <taxon>Eurotiomycetes</taxon>
        <taxon>Eurotiomycetidae</taxon>
        <taxon>Eurotiales</taxon>
        <taxon>Aspergillaceae</taxon>
        <taxon>Aspergillus</taxon>
        <taxon>Aspergillus subgen. Circumdati</taxon>
    </lineage>
</organism>
<dbReference type="SUPFAM" id="SSF53067">
    <property type="entry name" value="Actin-like ATPase domain"/>
    <property type="match status" value="2"/>
</dbReference>
<keyword evidence="2" id="KW-0067">ATP-binding</keyword>
<evidence type="ECO:0000313" key="5">
    <source>
        <dbReference type="Proteomes" id="UP001143548"/>
    </source>
</evidence>
<dbReference type="GO" id="GO:0005524">
    <property type="term" value="F:ATP binding"/>
    <property type="evidence" value="ECO:0007669"/>
    <property type="project" value="UniProtKB-KW"/>
</dbReference>
<sequence length="553" mass="61274">MDNRKLVISLDYGTSASAAAYRFVNHRGRDIPRDTRTIETWPGHGESNQRGSGKVPSKFAYGAENNVDRDSWGFEVTEDMTSCSWTKLALEASANGRVPDERGLGNGVIHVPLGKQAHSVVSDYLRRLHEHIWSLEPLRSIGNLEVEYILTFPASFSKDAQQAIVAAAEHAGFRRGTRKLLTESEAAAGYVFEQGLLGEMKAGEKVMVVDLGGGTSDVSTYIALGVQNGLQLQEWTRPQSRNVGGTNIDRNFSSLLTARFDPEFAALPPHETGPSSRLMREFEDHKRVVTDGDGNAQQIRIALPMDPVDPNPLYFDEDYSEIIISMDDWRTVFNPVLEEIIAFIQDRYNAASGVQYIVLVGGLVNLPWIREAFRSIFNAEHISVSLIFSPEPELAVARGAIWHAVHNTPFMVSCALHYGVGNLEGDRINWLLHKGERYAAGHTAQVQFCYIYKTLDLKRVPIAVYGCNRPSSPISAGAPGVSQLGMFLLDLSTLNFANIWHREDGHGRTEYDIKFKLEIECNVGKGVLCIRALKPDGCLIGEEMELAAEFTCC</sequence>
<dbReference type="Pfam" id="PF00012">
    <property type="entry name" value="HSP70"/>
    <property type="match status" value="1"/>
</dbReference>
<evidence type="ECO:0000256" key="2">
    <source>
        <dbReference type="ARBA" id="ARBA00022840"/>
    </source>
</evidence>
<comment type="caution">
    <text evidence="4">The sequence shown here is derived from an EMBL/GenBank/DDBJ whole genome shotgun (WGS) entry which is preliminary data.</text>
</comment>
<dbReference type="GO" id="GO:0140662">
    <property type="term" value="F:ATP-dependent protein folding chaperone"/>
    <property type="evidence" value="ECO:0007669"/>
    <property type="project" value="InterPro"/>
</dbReference>
<dbReference type="AlphaFoldDB" id="A0A9W5YXU0"/>
<dbReference type="Proteomes" id="UP001143548">
    <property type="component" value="Unassembled WGS sequence"/>
</dbReference>
<feature type="region of interest" description="Disordered" evidence="3">
    <location>
        <begin position="34"/>
        <end position="56"/>
    </location>
</feature>
<dbReference type="InterPro" id="IPR043129">
    <property type="entry name" value="ATPase_NBD"/>
</dbReference>
<dbReference type="EMBL" id="BROQ01000098">
    <property type="protein sequence ID" value="GKZ24932.1"/>
    <property type="molecule type" value="Genomic_DNA"/>
</dbReference>
<protein>
    <recommendedName>
        <fullName evidence="6">Actin-like ATPase domain-containing protein</fullName>
    </recommendedName>
</protein>
<name>A0A9W5YXU0_9EURO</name>
<evidence type="ECO:0000256" key="3">
    <source>
        <dbReference type="SAM" id="MobiDB-lite"/>
    </source>
</evidence>
<dbReference type="Gene3D" id="3.30.420.40">
    <property type="match status" value="2"/>
</dbReference>
<accession>A0A9W5YXU0</accession>
<dbReference type="PANTHER" id="PTHR14187">
    <property type="entry name" value="ALPHA KINASE/ELONGATION FACTOR 2 KINASE"/>
    <property type="match status" value="1"/>
</dbReference>